<keyword evidence="7 8" id="KW-0520">NAD</keyword>
<keyword evidence="7" id="KW-1003">Cell membrane</keyword>
<dbReference type="GO" id="GO:0030964">
    <property type="term" value="C:NADH dehydrogenase complex"/>
    <property type="evidence" value="ECO:0007669"/>
    <property type="project" value="TreeGrafter"/>
</dbReference>
<comment type="caution">
    <text evidence="9">The sequence shown here is derived from an EMBL/GenBank/DDBJ whole genome shotgun (WGS) entry which is preliminary data.</text>
</comment>
<dbReference type="InterPro" id="IPR000440">
    <property type="entry name" value="NADH_UbQ/plastoQ_OxRdtase_su3"/>
</dbReference>
<comment type="subunit">
    <text evidence="7">NDH-1 is composed of 14 different subunits. Subunits NuoA, H, J, K, L, M, N constitute the membrane sector of the complex.</text>
</comment>
<keyword evidence="7" id="KW-1278">Translocase</keyword>
<dbReference type="GO" id="GO:0005886">
    <property type="term" value="C:plasma membrane"/>
    <property type="evidence" value="ECO:0007669"/>
    <property type="project" value="UniProtKB-SubCell"/>
</dbReference>
<dbReference type="PANTHER" id="PTHR11058:SF9">
    <property type="entry name" value="NADH-UBIQUINONE OXIDOREDUCTASE CHAIN 3"/>
    <property type="match status" value="1"/>
</dbReference>
<dbReference type="Gene3D" id="1.20.58.1610">
    <property type="entry name" value="NADH:ubiquinone/plastoquinone oxidoreductase, chain 3"/>
    <property type="match status" value="1"/>
</dbReference>
<dbReference type="GO" id="GO:0008137">
    <property type="term" value="F:NADH dehydrogenase (ubiquinone) activity"/>
    <property type="evidence" value="ECO:0007669"/>
    <property type="project" value="InterPro"/>
</dbReference>
<dbReference type="AlphaFoldDB" id="A0A432MHT0"/>
<dbReference type="EMBL" id="RYZH01000031">
    <property type="protein sequence ID" value="RUL86488.1"/>
    <property type="molecule type" value="Genomic_DNA"/>
</dbReference>
<dbReference type="Pfam" id="PF00507">
    <property type="entry name" value="Oxidored_q4"/>
    <property type="match status" value="1"/>
</dbReference>
<keyword evidence="7 8" id="KW-0874">Quinone</keyword>
<keyword evidence="3 7" id="KW-0813">Transport</keyword>
<dbReference type="GO" id="GO:0050136">
    <property type="term" value="F:NADH dehydrogenase (quinone) (non-electrogenic) activity"/>
    <property type="evidence" value="ECO:0007669"/>
    <property type="project" value="UniProtKB-UniRule"/>
</dbReference>
<evidence type="ECO:0000256" key="5">
    <source>
        <dbReference type="ARBA" id="ARBA00022989"/>
    </source>
</evidence>
<dbReference type="HAMAP" id="MF_01394">
    <property type="entry name" value="NDH1_NuoA"/>
    <property type="match status" value="1"/>
</dbReference>
<dbReference type="Proteomes" id="UP000280296">
    <property type="component" value="Unassembled WGS sequence"/>
</dbReference>
<comment type="function">
    <text evidence="7">NDH-1 shuttles electrons from NADH, via FMN and iron-sulfur (Fe-S) centers, to quinones in the respiratory chain. The immediate electron acceptor for the enzyme in this species is believed to be ubiquinone. Couples the redox reaction to proton translocation (for every two electrons transferred, four hydrogen ions are translocated across the cytoplasmic membrane), and thus conserves the redox energy in a proton gradient.</text>
</comment>
<dbReference type="InterPro" id="IPR038430">
    <property type="entry name" value="NDAH_ubi_oxred_su3_sf"/>
</dbReference>
<feature type="transmembrane region" description="Helical" evidence="7">
    <location>
        <begin position="6"/>
        <end position="30"/>
    </location>
</feature>
<dbReference type="RefSeq" id="WP_126726486.1">
    <property type="nucleotide sequence ID" value="NZ_RYZH01000031.1"/>
</dbReference>
<dbReference type="InterPro" id="IPR023043">
    <property type="entry name" value="NAD(P)H_OxRDtase_bac/plastid"/>
</dbReference>
<evidence type="ECO:0000256" key="2">
    <source>
        <dbReference type="ARBA" id="ARBA00008472"/>
    </source>
</evidence>
<sequence length="123" mass="13729">MLPNYGFIGLLLLAAVAFAVAPLVVVALVAPRKWSVEKGEAYECGVRTTGETWVRFRIQYYVYALLFLVFDIETIFLYPWAVSYLGLAEAGFGLFVLVEMVVFLVLLAVALVFAWAAGDLRWV</sequence>
<gene>
    <name evidence="7" type="primary">nuoA</name>
    <name evidence="9" type="ORF">TsocGM_16090</name>
</gene>
<comment type="catalytic activity">
    <reaction evidence="7 8">
        <text>a quinone + NADH + 5 H(+)(in) = a quinol + NAD(+) + 4 H(+)(out)</text>
        <dbReference type="Rhea" id="RHEA:57888"/>
        <dbReference type="ChEBI" id="CHEBI:15378"/>
        <dbReference type="ChEBI" id="CHEBI:24646"/>
        <dbReference type="ChEBI" id="CHEBI:57540"/>
        <dbReference type="ChEBI" id="CHEBI:57945"/>
        <dbReference type="ChEBI" id="CHEBI:132124"/>
    </reaction>
</comment>
<comment type="subcellular location">
    <subcellularLocation>
        <location evidence="7 8">Cell membrane</location>
        <topology evidence="7 8">Multi-pass membrane protein</topology>
    </subcellularLocation>
    <subcellularLocation>
        <location evidence="1">Membrane</location>
        <topology evidence="1">Multi-pass membrane protein</topology>
    </subcellularLocation>
</comment>
<evidence type="ECO:0000256" key="7">
    <source>
        <dbReference type="HAMAP-Rule" id="MF_01394"/>
    </source>
</evidence>
<keyword evidence="4 7" id="KW-0812">Transmembrane</keyword>
<dbReference type="PANTHER" id="PTHR11058">
    <property type="entry name" value="NADH-UBIQUINONE OXIDOREDUCTASE CHAIN 3"/>
    <property type="match status" value="1"/>
</dbReference>
<comment type="similarity">
    <text evidence="2 7 8">Belongs to the complex I subunit 3 family.</text>
</comment>
<reference evidence="9 10" key="1">
    <citation type="submission" date="2018-12" db="EMBL/GenBank/DDBJ databases">
        <authorList>
            <person name="Toschakov S.V."/>
        </authorList>
    </citation>
    <scope>NUCLEOTIDE SEQUENCE [LARGE SCALE GENOMIC DNA]</scope>
    <source>
        <strain evidence="9 10">GM2012</strain>
    </source>
</reference>
<keyword evidence="7" id="KW-0830">Ubiquinone</keyword>
<accession>A0A432MHT0</accession>
<feature type="transmembrane region" description="Helical" evidence="7">
    <location>
        <begin position="92"/>
        <end position="117"/>
    </location>
</feature>
<proteinExistence type="inferred from homology"/>
<evidence type="ECO:0000313" key="9">
    <source>
        <dbReference type="EMBL" id="RUL86488.1"/>
    </source>
</evidence>
<keyword evidence="6 7" id="KW-0472">Membrane</keyword>
<protein>
    <recommendedName>
        <fullName evidence="7">NADH-quinone oxidoreductase subunit A</fullName>
        <ecNumber evidence="7">7.1.1.-</ecNumber>
    </recommendedName>
    <alternativeName>
        <fullName evidence="7">NADH dehydrogenase I subunit A</fullName>
    </alternativeName>
    <alternativeName>
        <fullName evidence="7">NDH-1 subunit A</fullName>
    </alternativeName>
    <alternativeName>
        <fullName evidence="7">NUO1</fullName>
    </alternativeName>
</protein>
<evidence type="ECO:0000256" key="4">
    <source>
        <dbReference type="ARBA" id="ARBA00022692"/>
    </source>
</evidence>
<evidence type="ECO:0000256" key="3">
    <source>
        <dbReference type="ARBA" id="ARBA00022448"/>
    </source>
</evidence>
<reference evidence="9 10" key="2">
    <citation type="submission" date="2019-01" db="EMBL/GenBank/DDBJ databases">
        <title>Tautonia sociabilis, a novel thermotolerant planctomycete of Isosphaeraceae family, isolated from a 4000 m deep subterranean habitat.</title>
        <authorList>
            <person name="Kovaleva O.L."/>
            <person name="Elcheninov A.G."/>
            <person name="Van Heerden E."/>
            <person name="Toshchakov S.V."/>
            <person name="Novikov A."/>
            <person name="Bonch-Osmolovskaya E.A."/>
            <person name="Kublanov I.V."/>
        </authorList>
    </citation>
    <scope>NUCLEOTIDE SEQUENCE [LARGE SCALE GENOMIC DNA]</scope>
    <source>
        <strain evidence="9 10">GM2012</strain>
    </source>
</reference>
<evidence type="ECO:0000313" key="10">
    <source>
        <dbReference type="Proteomes" id="UP000280296"/>
    </source>
</evidence>
<keyword evidence="10" id="KW-1185">Reference proteome</keyword>
<keyword evidence="5 7" id="KW-1133">Transmembrane helix</keyword>
<dbReference type="OrthoDB" id="9791970at2"/>
<evidence type="ECO:0000256" key="6">
    <source>
        <dbReference type="ARBA" id="ARBA00023136"/>
    </source>
</evidence>
<name>A0A432MHT0_9BACT</name>
<feature type="transmembrane region" description="Helical" evidence="7">
    <location>
        <begin position="60"/>
        <end position="80"/>
    </location>
</feature>
<evidence type="ECO:0000256" key="8">
    <source>
        <dbReference type="RuleBase" id="RU003639"/>
    </source>
</evidence>
<dbReference type="GO" id="GO:0048038">
    <property type="term" value="F:quinone binding"/>
    <property type="evidence" value="ECO:0007669"/>
    <property type="project" value="UniProtKB-KW"/>
</dbReference>
<dbReference type="EC" id="7.1.1.-" evidence="7"/>
<organism evidence="9 10">
    <name type="scientific">Tautonia sociabilis</name>
    <dbReference type="NCBI Taxonomy" id="2080755"/>
    <lineage>
        <taxon>Bacteria</taxon>
        <taxon>Pseudomonadati</taxon>
        <taxon>Planctomycetota</taxon>
        <taxon>Planctomycetia</taxon>
        <taxon>Isosphaerales</taxon>
        <taxon>Isosphaeraceae</taxon>
        <taxon>Tautonia</taxon>
    </lineage>
</organism>
<evidence type="ECO:0000256" key="1">
    <source>
        <dbReference type="ARBA" id="ARBA00004141"/>
    </source>
</evidence>